<sequence length="198" mass="21696">MEESRKRSQGGENDEEAVTVKRARAPATSDETDRNSDADCEDITALLSIDEEAAASELAKLLETTASYPKVRFVDNPHYAFPLIFQSSSSYVTINGNEESCGSSFSEMETSVMAGVDIVCRGLVNGFEVDRWFAAEDGGAWLNDGEAARGEAEVEACAENFDQAEACAEGFDQVKEINNWDCYPIDDEMLARFIGEEL</sequence>
<organism evidence="2 3">
    <name type="scientific">Rhododendron simsii</name>
    <name type="common">Sims's rhododendron</name>
    <dbReference type="NCBI Taxonomy" id="118357"/>
    <lineage>
        <taxon>Eukaryota</taxon>
        <taxon>Viridiplantae</taxon>
        <taxon>Streptophyta</taxon>
        <taxon>Embryophyta</taxon>
        <taxon>Tracheophyta</taxon>
        <taxon>Spermatophyta</taxon>
        <taxon>Magnoliopsida</taxon>
        <taxon>eudicotyledons</taxon>
        <taxon>Gunneridae</taxon>
        <taxon>Pentapetalae</taxon>
        <taxon>asterids</taxon>
        <taxon>Ericales</taxon>
        <taxon>Ericaceae</taxon>
        <taxon>Ericoideae</taxon>
        <taxon>Rhodoreae</taxon>
        <taxon>Rhododendron</taxon>
    </lineage>
</organism>
<comment type="caution">
    <text evidence="2">The sequence shown here is derived from an EMBL/GenBank/DDBJ whole genome shotgun (WGS) entry which is preliminary data.</text>
</comment>
<dbReference type="PANTHER" id="PTHR37265:SF5">
    <property type="entry name" value="OS01G0195300 PROTEIN"/>
    <property type="match status" value="1"/>
</dbReference>
<dbReference type="OrthoDB" id="783490at2759"/>
<dbReference type="Proteomes" id="UP000626092">
    <property type="component" value="Unassembled WGS sequence"/>
</dbReference>
<evidence type="ECO:0000256" key="1">
    <source>
        <dbReference type="SAM" id="MobiDB-lite"/>
    </source>
</evidence>
<accession>A0A834H3L2</accession>
<evidence type="ECO:0000313" key="3">
    <source>
        <dbReference type="Proteomes" id="UP000626092"/>
    </source>
</evidence>
<proteinExistence type="predicted"/>
<feature type="region of interest" description="Disordered" evidence="1">
    <location>
        <begin position="1"/>
        <end position="39"/>
    </location>
</feature>
<reference evidence="2" key="1">
    <citation type="submission" date="2019-11" db="EMBL/GenBank/DDBJ databases">
        <authorList>
            <person name="Liu Y."/>
            <person name="Hou J."/>
            <person name="Li T.-Q."/>
            <person name="Guan C.-H."/>
            <person name="Wu X."/>
            <person name="Wu H.-Z."/>
            <person name="Ling F."/>
            <person name="Zhang R."/>
            <person name="Shi X.-G."/>
            <person name="Ren J.-P."/>
            <person name="Chen E.-F."/>
            <person name="Sun J.-M."/>
        </authorList>
    </citation>
    <scope>NUCLEOTIDE SEQUENCE</scope>
    <source>
        <strain evidence="2">Adult_tree_wgs_1</strain>
        <tissue evidence="2">Leaves</tissue>
    </source>
</reference>
<dbReference type="AlphaFoldDB" id="A0A834H3L2"/>
<dbReference type="PANTHER" id="PTHR37265">
    <property type="entry name" value="OS01G0195300 PROTEIN"/>
    <property type="match status" value="1"/>
</dbReference>
<evidence type="ECO:0000313" key="2">
    <source>
        <dbReference type="EMBL" id="KAF7147622.1"/>
    </source>
</evidence>
<dbReference type="EMBL" id="WJXA01000003">
    <property type="protein sequence ID" value="KAF7147622.1"/>
    <property type="molecule type" value="Genomic_DNA"/>
</dbReference>
<keyword evidence="3" id="KW-1185">Reference proteome</keyword>
<gene>
    <name evidence="2" type="ORF">RHSIM_Rhsim03G0232200</name>
</gene>
<name>A0A834H3L2_RHOSS</name>
<protein>
    <submittedName>
        <fullName evidence="2">Uncharacterized protein</fullName>
    </submittedName>
</protein>